<protein>
    <submittedName>
        <fullName evidence="1">Uncharacterized protein</fullName>
    </submittedName>
</protein>
<dbReference type="AlphaFoldDB" id="A0AAN7YIX9"/>
<organism evidence="1 2">
    <name type="scientific">Meristemomyces frigidus</name>
    <dbReference type="NCBI Taxonomy" id="1508187"/>
    <lineage>
        <taxon>Eukaryota</taxon>
        <taxon>Fungi</taxon>
        <taxon>Dikarya</taxon>
        <taxon>Ascomycota</taxon>
        <taxon>Pezizomycotina</taxon>
        <taxon>Dothideomycetes</taxon>
        <taxon>Dothideomycetidae</taxon>
        <taxon>Mycosphaerellales</taxon>
        <taxon>Teratosphaeriaceae</taxon>
        <taxon>Meristemomyces</taxon>
    </lineage>
</organism>
<dbReference type="Proteomes" id="UP001310890">
    <property type="component" value="Unassembled WGS sequence"/>
</dbReference>
<proteinExistence type="predicted"/>
<evidence type="ECO:0000313" key="1">
    <source>
        <dbReference type="EMBL" id="KAK5110441.1"/>
    </source>
</evidence>
<accession>A0AAN7YIX9</accession>
<reference evidence="1" key="1">
    <citation type="submission" date="2023-08" db="EMBL/GenBank/DDBJ databases">
        <title>Black Yeasts Isolated from many extreme environments.</title>
        <authorList>
            <person name="Coleine C."/>
            <person name="Stajich J.E."/>
            <person name="Selbmann L."/>
        </authorList>
    </citation>
    <scope>NUCLEOTIDE SEQUENCE</scope>
    <source>
        <strain evidence="1">CCFEE 5401</strain>
    </source>
</reference>
<dbReference type="EMBL" id="JAVRRL010000049">
    <property type="protein sequence ID" value="KAK5110441.1"/>
    <property type="molecule type" value="Genomic_DNA"/>
</dbReference>
<name>A0AAN7YIX9_9PEZI</name>
<evidence type="ECO:0000313" key="2">
    <source>
        <dbReference type="Proteomes" id="UP001310890"/>
    </source>
</evidence>
<comment type="caution">
    <text evidence="1">The sequence shown here is derived from an EMBL/GenBank/DDBJ whole genome shotgun (WGS) entry which is preliminary data.</text>
</comment>
<sequence length="222" mass="24948">MSQAWHAFIDTEHQEAVYSSTTTDRPLPSMSNPPTFSKVYDKVTSSKESCKCHFLITRNWEHPEPLTREAVIEGDFPGAGSAQIFQPFVPYTRERLQPFSVLPRPLPKTSRVTDDGPTSWFGCLLKGEMLLGYARTGEALLCSNWRSALQNPATALRDDCLVIETSRSYFDVDLGGWLAASNHRNMFETHLRIHGLGLTDDDKFPSPSVNLDRRDNENDGPS</sequence>
<gene>
    <name evidence="1" type="ORF">LTR62_005792</name>
</gene>